<evidence type="ECO:0000313" key="2">
    <source>
        <dbReference type="EMBL" id="KAA8573280.1"/>
    </source>
</evidence>
<feature type="region of interest" description="Disordered" evidence="1">
    <location>
        <begin position="122"/>
        <end position="149"/>
    </location>
</feature>
<proteinExistence type="predicted"/>
<dbReference type="EMBL" id="VICG01000004">
    <property type="protein sequence ID" value="KAA8573280.1"/>
    <property type="molecule type" value="Genomic_DNA"/>
</dbReference>
<reference evidence="2 3" key="1">
    <citation type="submission" date="2019-06" db="EMBL/GenBank/DDBJ databases">
        <title>Genome Sequence of the Brown Rot Fungal Pathogen Monilinia fructicola.</title>
        <authorList>
            <person name="De Miccolis Angelini R.M."/>
            <person name="Landi L."/>
            <person name="Abate D."/>
            <person name="Pollastro S."/>
            <person name="Romanazzi G."/>
            <person name="Faretra F."/>
        </authorList>
    </citation>
    <scope>NUCLEOTIDE SEQUENCE [LARGE SCALE GENOMIC DNA]</scope>
    <source>
        <strain evidence="2 3">Mfrc123</strain>
    </source>
</reference>
<gene>
    <name evidence="2" type="ORF">EYC84_003771</name>
</gene>
<comment type="caution">
    <text evidence="2">The sequence shown here is derived from an EMBL/GenBank/DDBJ whole genome shotgun (WGS) entry which is preliminary data.</text>
</comment>
<accession>A0A5M9JXC2</accession>
<feature type="compositionally biased region" description="Polar residues" evidence="1">
    <location>
        <begin position="125"/>
        <end position="135"/>
    </location>
</feature>
<keyword evidence="3" id="KW-1185">Reference proteome</keyword>
<name>A0A5M9JXC2_MONFR</name>
<feature type="region of interest" description="Disordered" evidence="1">
    <location>
        <begin position="1"/>
        <end position="72"/>
    </location>
</feature>
<organism evidence="2 3">
    <name type="scientific">Monilinia fructicola</name>
    <name type="common">Brown rot fungus</name>
    <name type="synonym">Ciboria fructicola</name>
    <dbReference type="NCBI Taxonomy" id="38448"/>
    <lineage>
        <taxon>Eukaryota</taxon>
        <taxon>Fungi</taxon>
        <taxon>Dikarya</taxon>
        <taxon>Ascomycota</taxon>
        <taxon>Pezizomycotina</taxon>
        <taxon>Leotiomycetes</taxon>
        <taxon>Helotiales</taxon>
        <taxon>Sclerotiniaceae</taxon>
        <taxon>Monilinia</taxon>
    </lineage>
</organism>
<sequence length="693" mass="77074">MASRPPVARAKSSSSLLPTHSIIQDISKLPEQSDKETDLELDREIKTNHHEISKLPVTIPHPTDDIKMDNESTSKIDQNNTCAVPSSDENNSHQIHEKDAYEQFFEWLGGGVDMPRCDLSEEPKQTLNASSSNKDNLCKEGSLSYSNTDVNKHSRELNKDSLMQSQSQISRDDTILGEADSSQILSLEECKKMEPHVFNRDTEKQPESGGSCFASNQSFLLNKIEQATGDKRGIEFEVDLSLTPDIDTVGKSSDFIEPAPNEAIQLKESGTTELKTDKSTLDSISKPNDMTETEIGLAALTKANKNTRYTPFLVLKSVEQKDDPIPLGPFRQGVECAGSECEYAKVLINGQPYELLPSKGNGTKPIHPQFEMSSQEFVQSIKVPDAMEANQLPINKELKPSTFPHNLNDCDIKPPQSSTWNHPQFQSNFASKISSSFLSNETQFTMNEARQMNVSVKSMMVETRGKSKTSISSNSMISSQCTQAQGISIHNRLTIADARIEKLSSEDLLAASSLEKQEDKAGSSLGNMTTEFLRASEVAGEDPLIYDSEDGRPMEYPIERLTRISWGYRPKNYVHTQADNFDNIAVQRSERWGCSKPITLSAGNSELSDVTYTRITREESHPENVQKLRKPTYAEVVDDDVTTIEANNGRTSIVRDLPVIPVLPTQAEVTDSATKSEDGWVMADDESEEWEML</sequence>
<feature type="compositionally biased region" description="Polar residues" evidence="1">
    <location>
        <begin position="11"/>
        <end position="24"/>
    </location>
</feature>
<feature type="compositionally biased region" description="Basic and acidic residues" evidence="1">
    <location>
        <begin position="62"/>
        <end position="72"/>
    </location>
</feature>
<dbReference type="AlphaFoldDB" id="A0A5M9JXC2"/>
<evidence type="ECO:0000313" key="3">
    <source>
        <dbReference type="Proteomes" id="UP000322873"/>
    </source>
</evidence>
<dbReference type="Proteomes" id="UP000322873">
    <property type="component" value="Unassembled WGS sequence"/>
</dbReference>
<protein>
    <submittedName>
        <fullName evidence="2">Uncharacterized protein</fullName>
    </submittedName>
</protein>
<feature type="compositionally biased region" description="Basic and acidic residues" evidence="1">
    <location>
        <begin position="31"/>
        <end position="53"/>
    </location>
</feature>
<evidence type="ECO:0000256" key="1">
    <source>
        <dbReference type="SAM" id="MobiDB-lite"/>
    </source>
</evidence>